<protein>
    <submittedName>
        <fullName evidence="9">ABC transporter permease</fullName>
    </submittedName>
</protein>
<evidence type="ECO:0000256" key="1">
    <source>
        <dbReference type="ARBA" id="ARBA00004651"/>
    </source>
</evidence>
<dbReference type="Pfam" id="PF02687">
    <property type="entry name" value="FtsX"/>
    <property type="match status" value="2"/>
</dbReference>
<dbReference type="InterPro" id="IPR047699">
    <property type="entry name" value="Permease_put_prefix"/>
</dbReference>
<feature type="transmembrane region" description="Helical" evidence="6">
    <location>
        <begin position="461"/>
        <end position="484"/>
    </location>
</feature>
<accession>A0ABT8KJW1</accession>
<dbReference type="NCBIfam" id="NF038404">
    <property type="entry name" value="perm_prefix_2"/>
    <property type="match status" value="1"/>
</dbReference>
<dbReference type="RefSeq" id="WP_346751025.1">
    <property type="nucleotide sequence ID" value="NZ_JAUJEA010000002.1"/>
</dbReference>
<feature type="domain" description="ABC3 transporter permease C-terminal" evidence="7">
    <location>
        <begin position="374"/>
        <end position="487"/>
    </location>
</feature>
<feature type="transmembrane region" description="Helical" evidence="6">
    <location>
        <begin position="834"/>
        <end position="854"/>
    </location>
</feature>
<proteinExistence type="predicted"/>
<evidence type="ECO:0000256" key="6">
    <source>
        <dbReference type="SAM" id="Phobius"/>
    </source>
</evidence>
<evidence type="ECO:0000259" key="7">
    <source>
        <dbReference type="Pfam" id="PF02687"/>
    </source>
</evidence>
<dbReference type="PANTHER" id="PTHR30572:SF18">
    <property type="entry name" value="ABC-TYPE MACROLIDE FAMILY EXPORT SYSTEM PERMEASE COMPONENT 2"/>
    <property type="match status" value="1"/>
</dbReference>
<dbReference type="InterPro" id="IPR025857">
    <property type="entry name" value="MacB_PCD"/>
</dbReference>
<dbReference type="Proteomes" id="UP001172082">
    <property type="component" value="Unassembled WGS sequence"/>
</dbReference>
<evidence type="ECO:0000256" key="5">
    <source>
        <dbReference type="ARBA" id="ARBA00023136"/>
    </source>
</evidence>
<evidence type="ECO:0000259" key="8">
    <source>
        <dbReference type="Pfam" id="PF12704"/>
    </source>
</evidence>
<reference evidence="9" key="1">
    <citation type="submission" date="2023-06" db="EMBL/GenBank/DDBJ databases">
        <title>Genomic of Parafulvivirga corallium.</title>
        <authorList>
            <person name="Wang G."/>
        </authorList>
    </citation>
    <scope>NUCLEOTIDE SEQUENCE</scope>
    <source>
        <strain evidence="9">BMA10</strain>
    </source>
</reference>
<keyword evidence="5 6" id="KW-0472">Membrane</keyword>
<comment type="caution">
    <text evidence="9">The sequence shown here is derived from an EMBL/GenBank/DDBJ whole genome shotgun (WGS) entry which is preliminary data.</text>
</comment>
<feature type="transmembrane region" description="Helical" evidence="6">
    <location>
        <begin position="414"/>
        <end position="441"/>
    </location>
</feature>
<organism evidence="9 10">
    <name type="scientific">Splendidivirga corallicola</name>
    <dbReference type="NCBI Taxonomy" id="3051826"/>
    <lineage>
        <taxon>Bacteria</taxon>
        <taxon>Pseudomonadati</taxon>
        <taxon>Bacteroidota</taxon>
        <taxon>Cytophagia</taxon>
        <taxon>Cytophagales</taxon>
        <taxon>Splendidivirgaceae</taxon>
        <taxon>Splendidivirga</taxon>
    </lineage>
</organism>
<dbReference type="PANTHER" id="PTHR30572">
    <property type="entry name" value="MEMBRANE COMPONENT OF TRANSPORTER-RELATED"/>
    <property type="match status" value="1"/>
</dbReference>
<feature type="transmembrane region" description="Helical" evidence="6">
    <location>
        <begin position="94"/>
        <end position="115"/>
    </location>
</feature>
<evidence type="ECO:0000256" key="4">
    <source>
        <dbReference type="ARBA" id="ARBA00022989"/>
    </source>
</evidence>
<dbReference type="EMBL" id="JAUJEA010000002">
    <property type="protein sequence ID" value="MDN5200995.1"/>
    <property type="molecule type" value="Genomic_DNA"/>
</dbReference>
<keyword evidence="3 6" id="KW-0812">Transmembrane</keyword>
<evidence type="ECO:0000313" key="9">
    <source>
        <dbReference type="EMBL" id="MDN5200995.1"/>
    </source>
</evidence>
<feature type="transmembrane region" description="Helical" evidence="6">
    <location>
        <begin position="794"/>
        <end position="814"/>
    </location>
</feature>
<keyword evidence="2" id="KW-1003">Cell membrane</keyword>
<feature type="domain" description="ABC3 transporter permease C-terminal" evidence="7">
    <location>
        <begin position="754"/>
        <end position="866"/>
    </location>
</feature>
<dbReference type="InterPro" id="IPR003838">
    <property type="entry name" value="ABC3_permease_C"/>
</dbReference>
<feature type="transmembrane region" description="Helical" evidence="6">
    <location>
        <begin position="753"/>
        <end position="774"/>
    </location>
</feature>
<evidence type="ECO:0000256" key="2">
    <source>
        <dbReference type="ARBA" id="ARBA00022475"/>
    </source>
</evidence>
<feature type="transmembrane region" description="Helical" evidence="6">
    <location>
        <begin position="505"/>
        <end position="529"/>
    </location>
</feature>
<evidence type="ECO:0000313" key="10">
    <source>
        <dbReference type="Proteomes" id="UP001172082"/>
    </source>
</evidence>
<dbReference type="InterPro" id="IPR050250">
    <property type="entry name" value="Macrolide_Exporter_MacB"/>
</dbReference>
<sequence>MKPSPPHRALRFLRWFCREDYIEEIEGDLTEVFEKQYEQSQAKARRKFTWSVIRYFRPGFIKSFNTSYSTNTIAMFRHNFLLTFRNFKRYKGSFFINLIGLSTGLACALLIYLWVNDEVHMDKFLKNDERLYQVKQNIPTADGPLTTDGTPGLLARTLIDEMPEIEYASSAITSSWFDAQNGVISIGDTHFKAKAQMVEEDYFNIFSWNIIHRGKDRLLPDKYAVLISDELATRLFQRTENIIGKTITWKHEDFEGEFHITGVFEKPPANSSTQFDLLFNYEFMLEKDADNLEHWGNSGPCTYLLVKAGTNIEALNDKIRDFRKTKYKALVGTKYLEHIGTLFLQRYSDQYLYDHYENGVQSGGRIMYVKLFSIIAVFLLIIGAINFMNLSTARASRRMSEIGIKKTVGASRKALMFQFLGESMLMTLLSSMVAILIVALLLPEFNAITGKQIELSFSKEVISSILAITLITGLFSGSYPALFLSRLRPISTLKGKMDFSTGEPWIRKGLVVFQFVISLILIVSVLVVYQQIEFIQTKNLGYNKDNIMSFVREGQQDTGAEAFMNELKNIPGVVQASTFGHDLVGDYGGTGAVVWEGKKPDQRINFGNLEMDYDLIEMLEIEMVAGRSFSKELGSNRTQIIFNEAAIAAMGLEDPIGKTIKLWGQEREIIGVAKNFHFESFYEKVKPCFIQCYPDLQNILVKIKAGMEKETLTRIEDFYQKHNKELPFDYRFLDEDYQALYAAEQRVSALSKYFAGIAILVSCLGLFGLVAFTAERRLKEIGIRKVLGSSELGIIKLLSGDFTRMVLVAIAIALPLSYLVTREWLKNFAYRIDLAWWFFISAGIMVLLIAWVTVGIQTIKVARISPTECLKDE</sequence>
<name>A0ABT8KJW1_9BACT</name>
<evidence type="ECO:0000256" key="3">
    <source>
        <dbReference type="ARBA" id="ARBA00022692"/>
    </source>
</evidence>
<dbReference type="Pfam" id="PF12704">
    <property type="entry name" value="MacB_PCD"/>
    <property type="match status" value="1"/>
</dbReference>
<gene>
    <name evidence="9" type="ORF">QQ008_06475</name>
</gene>
<feature type="transmembrane region" description="Helical" evidence="6">
    <location>
        <begin position="371"/>
        <end position="393"/>
    </location>
</feature>
<comment type="subcellular location">
    <subcellularLocation>
        <location evidence="1">Cell membrane</location>
        <topology evidence="1">Multi-pass membrane protein</topology>
    </subcellularLocation>
</comment>
<keyword evidence="10" id="KW-1185">Reference proteome</keyword>
<feature type="domain" description="MacB-like periplasmic core" evidence="8">
    <location>
        <begin position="95"/>
        <end position="321"/>
    </location>
</feature>
<keyword evidence="4 6" id="KW-1133">Transmembrane helix</keyword>